<keyword evidence="15" id="KW-1185">Reference proteome</keyword>
<evidence type="ECO:0000256" key="1">
    <source>
        <dbReference type="ARBA" id="ARBA00004448"/>
    </source>
</evidence>
<sequence length="221" mass="24074">MSRPMALAALRPLARSRPVVLPSSAALVVRFASTSTSTSSPPPPSPSSSSASPGPAHSTGSLPLSWPQYLSLRRQRRLWSTLTSVPTTFAGLFLGGGYFASLEADPSQLIMGIEPMFVYGGAPLGCMLLGYLLGPTLGASLFSLTHRSIFRGNPAPFEVMDRAFFEHIKRNRVSPVFQSVNNPSPDYYGEKIVSLSTYRRWLRDQAAYKRKAMHGVPDEQL</sequence>
<keyword evidence="4 12" id="KW-0812">Transmembrane</keyword>
<evidence type="ECO:0000256" key="5">
    <source>
        <dbReference type="ARBA" id="ARBA00022792"/>
    </source>
</evidence>
<protein>
    <recommendedName>
        <fullName evidence="12">Presequence translocated-associated motor subunit PAM17</fullName>
    </recommendedName>
</protein>
<feature type="region of interest" description="Disordered" evidence="13">
    <location>
        <begin position="34"/>
        <end position="60"/>
    </location>
</feature>
<accession>A0A427YQ44</accession>
<evidence type="ECO:0000256" key="4">
    <source>
        <dbReference type="ARBA" id="ARBA00022692"/>
    </source>
</evidence>
<comment type="caution">
    <text evidence="14">The sequence shown here is derived from an EMBL/GenBank/DDBJ whole genome shotgun (WGS) entry which is preliminary data.</text>
</comment>
<name>A0A427YQ44_9TREE</name>
<evidence type="ECO:0000256" key="2">
    <source>
        <dbReference type="ARBA" id="ARBA00006837"/>
    </source>
</evidence>
<evidence type="ECO:0000256" key="6">
    <source>
        <dbReference type="ARBA" id="ARBA00022927"/>
    </source>
</evidence>
<keyword evidence="9 12" id="KW-0811">Translocation</keyword>
<dbReference type="AlphaFoldDB" id="A0A427YQ44"/>
<feature type="compositionally biased region" description="Low complexity" evidence="13">
    <location>
        <begin position="47"/>
        <end position="60"/>
    </location>
</feature>
<comment type="function">
    <text evidence="12">Component of the PAM complex, a complex required for the translocation of transit peptide-containing proteins from the inner membrane into the mitochondrial matrix in an ATP-dependent manner.</text>
</comment>
<comment type="similarity">
    <text evidence="2 12">Belongs to the PAM17 family.</text>
</comment>
<dbReference type="OrthoDB" id="5970083at2759"/>
<comment type="subcellular location">
    <subcellularLocation>
        <location evidence="1 12">Mitochondrion inner membrane</location>
        <topology evidence="1 12">Multi-pass membrane protein</topology>
    </subcellularLocation>
</comment>
<feature type="transmembrane region" description="Helical" evidence="12">
    <location>
        <begin position="78"/>
        <end position="100"/>
    </location>
</feature>
<evidence type="ECO:0000256" key="7">
    <source>
        <dbReference type="ARBA" id="ARBA00022946"/>
    </source>
</evidence>
<evidence type="ECO:0000256" key="13">
    <source>
        <dbReference type="SAM" id="MobiDB-lite"/>
    </source>
</evidence>
<dbReference type="Proteomes" id="UP000279259">
    <property type="component" value="Unassembled WGS sequence"/>
</dbReference>
<evidence type="ECO:0000313" key="14">
    <source>
        <dbReference type="EMBL" id="RSH93234.1"/>
    </source>
</evidence>
<evidence type="ECO:0000256" key="11">
    <source>
        <dbReference type="ARBA" id="ARBA00023136"/>
    </source>
</evidence>
<organism evidence="14 15">
    <name type="scientific">Saitozyma podzolica</name>
    <dbReference type="NCBI Taxonomy" id="1890683"/>
    <lineage>
        <taxon>Eukaryota</taxon>
        <taxon>Fungi</taxon>
        <taxon>Dikarya</taxon>
        <taxon>Basidiomycota</taxon>
        <taxon>Agaricomycotina</taxon>
        <taxon>Tremellomycetes</taxon>
        <taxon>Tremellales</taxon>
        <taxon>Trimorphomycetaceae</taxon>
        <taxon>Saitozyma</taxon>
    </lineage>
</organism>
<feature type="transmembrane region" description="Helical" evidence="12">
    <location>
        <begin position="120"/>
        <end position="144"/>
    </location>
</feature>
<dbReference type="GO" id="GO:0001405">
    <property type="term" value="C:PAM complex, Tim23 associated import motor"/>
    <property type="evidence" value="ECO:0007669"/>
    <property type="project" value="UniProtKB-UniRule"/>
</dbReference>
<evidence type="ECO:0000256" key="10">
    <source>
        <dbReference type="ARBA" id="ARBA00023128"/>
    </source>
</evidence>
<keyword evidence="7" id="KW-0809">Transit peptide</keyword>
<reference evidence="14 15" key="1">
    <citation type="submission" date="2018-11" db="EMBL/GenBank/DDBJ databases">
        <title>Genome sequence of Saitozyma podzolica DSM 27192.</title>
        <authorList>
            <person name="Aliyu H."/>
            <person name="Gorte O."/>
            <person name="Ochsenreither K."/>
        </authorList>
    </citation>
    <scope>NUCLEOTIDE SEQUENCE [LARGE SCALE GENOMIC DNA]</scope>
    <source>
        <strain evidence="14 15">DSM 27192</strain>
    </source>
</reference>
<dbReference type="PANTHER" id="PTHR28021:SF1">
    <property type="entry name" value="PRESEQUENCE TRANSLOCATED-ASSOCIATED MOTOR SUBUNIT PAM17, MITOCHONDRIAL"/>
    <property type="match status" value="1"/>
</dbReference>
<evidence type="ECO:0000313" key="15">
    <source>
        <dbReference type="Proteomes" id="UP000279259"/>
    </source>
</evidence>
<keyword evidence="11 12" id="KW-0472">Membrane</keyword>
<evidence type="ECO:0000256" key="8">
    <source>
        <dbReference type="ARBA" id="ARBA00022989"/>
    </source>
</evidence>
<evidence type="ECO:0000256" key="12">
    <source>
        <dbReference type="RuleBase" id="RU367146"/>
    </source>
</evidence>
<keyword evidence="5 12" id="KW-0999">Mitochondrion inner membrane</keyword>
<dbReference type="InterPro" id="IPR013875">
    <property type="entry name" value="Pam17"/>
</dbReference>
<keyword evidence="10 12" id="KW-0496">Mitochondrion</keyword>
<evidence type="ECO:0000256" key="3">
    <source>
        <dbReference type="ARBA" id="ARBA00022448"/>
    </source>
</evidence>
<dbReference type="GO" id="GO:0030150">
    <property type="term" value="P:protein import into mitochondrial matrix"/>
    <property type="evidence" value="ECO:0007669"/>
    <property type="project" value="UniProtKB-UniRule"/>
</dbReference>
<dbReference type="EMBL" id="RSCD01000004">
    <property type="protein sequence ID" value="RSH93234.1"/>
    <property type="molecule type" value="Genomic_DNA"/>
</dbReference>
<keyword evidence="6 12" id="KW-0653">Protein transport</keyword>
<dbReference type="Pfam" id="PF08566">
    <property type="entry name" value="Pam17"/>
    <property type="match status" value="1"/>
</dbReference>
<dbReference type="PANTHER" id="PTHR28021">
    <property type="entry name" value="PRESEQUENCE TRANSLOCATED-ASSOCIATED MOTOR SUBUNIT PAM17, MITOCHONDRIAL"/>
    <property type="match status" value="1"/>
</dbReference>
<comment type="subunit">
    <text evidence="12">Component of the PAM complex.</text>
</comment>
<keyword evidence="8 12" id="KW-1133">Transmembrane helix</keyword>
<gene>
    <name evidence="14" type="primary">PAM17</name>
    <name evidence="14" type="ORF">EHS25_007588</name>
</gene>
<dbReference type="STRING" id="1890683.A0A427YQ44"/>
<keyword evidence="3 12" id="KW-0813">Transport</keyword>
<proteinExistence type="inferred from homology"/>
<evidence type="ECO:0000256" key="9">
    <source>
        <dbReference type="ARBA" id="ARBA00023010"/>
    </source>
</evidence>